<keyword evidence="5" id="KW-1003">Cell membrane</keyword>
<keyword evidence="4 12" id="KW-0813">Transport</keyword>
<proteinExistence type="inferred from homology"/>
<evidence type="ECO:0000256" key="11">
    <source>
        <dbReference type="ARBA" id="ARBA00056719"/>
    </source>
</evidence>
<sequence>MPFEVHKMTSPQTDVSADPVAEHNQILLAAAQAKQIAASRRRKLADKAGNYLMPLLTVSALLLMWEALGTAFPGGLPSPSMVLMEAQELIFDPFYDRGGVDKGLFWHVLTSLSRVGIGFGLAAVCGVLLGAFLGTVDWARKGTDPIIQVLRTVPPLAWLPISLAALREAQPSALFVIFITSIWPIVINTMVGVRNIPQDYVNVAKVLRLTPAEYFFKIMLPAATPHIFTGLRIGVGMSWLAIVASEMLLGGVGIGFFIWDQYNSSRMSDIIVALVWVGLVGFVLDRLVALVGQYVSRGTTAD</sequence>
<dbReference type="NCBIfam" id="TIGR01183">
    <property type="entry name" value="ntrB"/>
    <property type="match status" value="1"/>
</dbReference>
<dbReference type="InterPro" id="IPR005889">
    <property type="entry name" value="NtrB"/>
</dbReference>
<evidence type="ECO:0000259" key="13">
    <source>
        <dbReference type="PROSITE" id="PS50928"/>
    </source>
</evidence>
<organism evidence="14 15">
    <name type="scientific">Asticcacaulis excentricus</name>
    <dbReference type="NCBI Taxonomy" id="78587"/>
    <lineage>
        <taxon>Bacteria</taxon>
        <taxon>Pseudomonadati</taxon>
        <taxon>Pseudomonadota</taxon>
        <taxon>Alphaproteobacteria</taxon>
        <taxon>Caulobacterales</taxon>
        <taxon>Caulobacteraceae</taxon>
        <taxon>Asticcacaulis</taxon>
    </lineage>
</organism>
<dbReference type="FunFam" id="1.10.3720.10:FF:000003">
    <property type="entry name" value="Aliphatic sulfonate ABC transporter permease"/>
    <property type="match status" value="1"/>
</dbReference>
<dbReference type="SUPFAM" id="SSF161098">
    <property type="entry name" value="MetI-like"/>
    <property type="match status" value="1"/>
</dbReference>
<evidence type="ECO:0000256" key="3">
    <source>
        <dbReference type="ARBA" id="ARBA00009306"/>
    </source>
</evidence>
<evidence type="ECO:0000256" key="1">
    <source>
        <dbReference type="ARBA" id="ARBA00004533"/>
    </source>
</evidence>
<evidence type="ECO:0000256" key="9">
    <source>
        <dbReference type="ARBA" id="ARBA00023065"/>
    </source>
</evidence>
<dbReference type="GO" id="GO:0006811">
    <property type="term" value="P:monoatomic ion transport"/>
    <property type="evidence" value="ECO:0007669"/>
    <property type="project" value="UniProtKB-KW"/>
</dbReference>
<reference evidence="15" key="2">
    <citation type="journal article" date="2017" name="Plant Physiol. Biochem.">
        <title>Differential oxidative and antioxidative response of duckweed Lemna minor toward plant growth promoting/inhibiting bacteria.</title>
        <authorList>
            <person name="Ishizawa H."/>
            <person name="Kuroda M."/>
            <person name="Morikawa M."/>
            <person name="Ike M."/>
        </authorList>
    </citation>
    <scope>NUCLEOTIDE SEQUENCE [LARGE SCALE GENOMIC DNA]</scope>
    <source>
        <strain evidence="15">M6</strain>
    </source>
</reference>
<evidence type="ECO:0000256" key="12">
    <source>
        <dbReference type="RuleBase" id="RU363032"/>
    </source>
</evidence>
<dbReference type="Proteomes" id="UP000278756">
    <property type="component" value="Chromosome 2"/>
</dbReference>
<name>A0A3G9G3P8_9CAUL</name>
<keyword evidence="7 12" id="KW-0812">Transmembrane</keyword>
<evidence type="ECO:0000313" key="15">
    <source>
        <dbReference type="Proteomes" id="UP000278756"/>
    </source>
</evidence>
<comment type="similarity">
    <text evidence="3 12">Belongs to the binding-protein-dependent transport system permease family.</text>
</comment>
<dbReference type="EMBL" id="AP018828">
    <property type="protein sequence ID" value="BBF81962.1"/>
    <property type="molecule type" value="Genomic_DNA"/>
</dbReference>
<dbReference type="GO" id="GO:0042918">
    <property type="term" value="P:alkanesulfonate transmembrane transport"/>
    <property type="evidence" value="ECO:0007669"/>
    <property type="project" value="UniProtKB-ARBA"/>
</dbReference>
<evidence type="ECO:0000256" key="4">
    <source>
        <dbReference type="ARBA" id="ARBA00022448"/>
    </source>
</evidence>
<evidence type="ECO:0000313" key="14">
    <source>
        <dbReference type="EMBL" id="BBF81962.1"/>
    </source>
</evidence>
<feature type="transmembrane region" description="Helical" evidence="12">
    <location>
        <begin position="51"/>
        <end position="72"/>
    </location>
</feature>
<evidence type="ECO:0000256" key="8">
    <source>
        <dbReference type="ARBA" id="ARBA00022989"/>
    </source>
</evidence>
<dbReference type="PANTHER" id="PTHR30151">
    <property type="entry name" value="ALKANE SULFONATE ABC TRANSPORTER-RELATED, MEMBRANE SUBUNIT"/>
    <property type="match status" value="1"/>
</dbReference>
<keyword evidence="8 12" id="KW-1133">Transmembrane helix</keyword>
<dbReference type="GO" id="GO:0005886">
    <property type="term" value="C:plasma membrane"/>
    <property type="evidence" value="ECO:0007669"/>
    <property type="project" value="UniProtKB-SubCell"/>
</dbReference>
<dbReference type="GO" id="GO:0015112">
    <property type="term" value="F:nitrate transmembrane transporter activity"/>
    <property type="evidence" value="ECO:0007669"/>
    <property type="project" value="InterPro"/>
</dbReference>
<evidence type="ECO:0000256" key="5">
    <source>
        <dbReference type="ARBA" id="ARBA00022475"/>
    </source>
</evidence>
<protein>
    <submittedName>
        <fullName evidence="14">Nitrate ABC transporter, permease protein</fullName>
    </submittedName>
</protein>
<dbReference type="AlphaFoldDB" id="A0A3G9G3P8"/>
<keyword evidence="9" id="KW-0406">Ion transport</keyword>
<gene>
    <name evidence="14" type="ORF">EM6_2581</name>
</gene>
<feature type="transmembrane region" description="Helical" evidence="12">
    <location>
        <begin position="239"/>
        <end position="259"/>
    </location>
</feature>
<dbReference type="InterPro" id="IPR035906">
    <property type="entry name" value="MetI-like_sf"/>
</dbReference>
<dbReference type="InterPro" id="IPR000515">
    <property type="entry name" value="MetI-like"/>
</dbReference>
<evidence type="ECO:0000256" key="10">
    <source>
        <dbReference type="ARBA" id="ARBA00023136"/>
    </source>
</evidence>
<evidence type="ECO:0000256" key="2">
    <source>
        <dbReference type="ARBA" id="ARBA00004651"/>
    </source>
</evidence>
<dbReference type="CDD" id="cd06261">
    <property type="entry name" value="TM_PBP2"/>
    <property type="match status" value="1"/>
</dbReference>
<dbReference type="PANTHER" id="PTHR30151:SF7">
    <property type="entry name" value="NITRATE IMPORT PERMEASE PROTEIN NRTB"/>
    <property type="match status" value="1"/>
</dbReference>
<feature type="transmembrane region" description="Helical" evidence="12">
    <location>
        <begin position="172"/>
        <end position="193"/>
    </location>
</feature>
<dbReference type="Gene3D" id="1.10.3720.10">
    <property type="entry name" value="MetI-like"/>
    <property type="match status" value="1"/>
</dbReference>
<keyword evidence="6" id="KW-0997">Cell inner membrane</keyword>
<feature type="transmembrane region" description="Helical" evidence="12">
    <location>
        <begin position="271"/>
        <end position="295"/>
    </location>
</feature>
<feature type="domain" description="ABC transmembrane type-1" evidence="13">
    <location>
        <begin position="108"/>
        <end position="292"/>
    </location>
</feature>
<comment type="subcellular location">
    <subcellularLocation>
        <location evidence="1">Cell inner membrane</location>
    </subcellularLocation>
    <subcellularLocation>
        <location evidence="2 12">Cell membrane</location>
        <topology evidence="2 12">Multi-pass membrane protein</topology>
    </subcellularLocation>
</comment>
<evidence type="ECO:0000256" key="7">
    <source>
        <dbReference type="ARBA" id="ARBA00022692"/>
    </source>
</evidence>
<evidence type="ECO:0000256" key="6">
    <source>
        <dbReference type="ARBA" id="ARBA00022519"/>
    </source>
</evidence>
<comment type="function">
    <text evidence="11">Probably part of an ABC transporter complex. Probably responsible for the translocation of the substrate across the membrane.</text>
</comment>
<keyword evidence="10 12" id="KW-0472">Membrane</keyword>
<dbReference type="OrthoDB" id="8138334at2"/>
<feature type="transmembrane region" description="Helical" evidence="12">
    <location>
        <begin position="115"/>
        <end position="136"/>
    </location>
</feature>
<reference evidence="15" key="1">
    <citation type="journal article" date="2017" name="Biotechnol. Biofuels">
        <title>Evaluation of environmental bacterial communities as a factor affecting the growth of duckweed Lemna minor.</title>
        <authorList>
            <person name="Ishizawa H."/>
            <person name="Kuroda M."/>
            <person name="Morikawa M."/>
            <person name="Ike M."/>
        </authorList>
    </citation>
    <scope>NUCLEOTIDE SEQUENCE [LARGE SCALE GENOMIC DNA]</scope>
    <source>
        <strain evidence="15">M6</strain>
    </source>
</reference>
<dbReference type="PROSITE" id="PS50928">
    <property type="entry name" value="ABC_TM1"/>
    <property type="match status" value="1"/>
</dbReference>
<accession>A0A3G9G3P8</accession>
<dbReference type="Pfam" id="PF00528">
    <property type="entry name" value="BPD_transp_1"/>
    <property type="match status" value="1"/>
</dbReference>